<evidence type="ECO:0000313" key="1">
    <source>
        <dbReference type="EMBL" id="MDN0022708.1"/>
    </source>
</evidence>
<reference evidence="2" key="2">
    <citation type="submission" date="2023-08" db="EMBL/GenBank/DDBJ databases">
        <title>Identification and characterization of horizontal gene transfer across gut microbiota members of farm animals based on homology search.</title>
        <authorList>
            <person name="Schwarzerova J."/>
            <person name="Nykrynova M."/>
            <person name="Jureckova K."/>
            <person name="Cejkova D."/>
            <person name="Rychlik I."/>
        </authorList>
    </citation>
    <scope>NUCLEOTIDE SEQUENCE</scope>
    <source>
        <strain evidence="2">ET15</strain>
        <strain evidence="1">ET37</strain>
    </source>
</reference>
<dbReference type="EMBL" id="JAUEIF010000014">
    <property type="protein sequence ID" value="MDN0026255.1"/>
    <property type="molecule type" value="Genomic_DNA"/>
</dbReference>
<name>A0AAW7JWN8_9BACT</name>
<sequence length="111" mass="12352">MAFVKQYPHFLFIEEAGESMQDANGNWTECEVSRKFISMCREESDGKGTEYQVAGGEYQKATSVIQCPKTCPKVAKGAKVIIANDKGCSDIRIAGICLNFDPSQLHSRLWL</sequence>
<dbReference type="EMBL" id="JAUEIE010000005">
    <property type="protein sequence ID" value="MDN0022708.1"/>
    <property type="molecule type" value="Genomic_DNA"/>
</dbReference>
<evidence type="ECO:0000313" key="3">
    <source>
        <dbReference type="Proteomes" id="UP001167831"/>
    </source>
</evidence>
<reference evidence="2" key="1">
    <citation type="submission" date="2023-06" db="EMBL/GenBank/DDBJ databases">
        <authorList>
            <person name="Zeman M."/>
            <person name="Kubasova T."/>
            <person name="Jahodarova E."/>
            <person name="Nykrynova M."/>
            <person name="Rychlik I."/>
        </authorList>
    </citation>
    <scope>NUCLEOTIDE SEQUENCE</scope>
    <source>
        <strain evidence="2">ET15</strain>
        <strain evidence="1">ET37</strain>
    </source>
</reference>
<proteinExistence type="predicted"/>
<organism evidence="2 4">
    <name type="scientific">Leyella lascolaii</name>
    <dbReference type="NCBI Taxonomy" id="1776379"/>
    <lineage>
        <taxon>Bacteria</taxon>
        <taxon>Pseudomonadati</taxon>
        <taxon>Bacteroidota</taxon>
        <taxon>Bacteroidia</taxon>
        <taxon>Bacteroidales</taxon>
        <taxon>Prevotellaceae</taxon>
        <taxon>Leyella</taxon>
    </lineage>
</organism>
<evidence type="ECO:0000313" key="4">
    <source>
        <dbReference type="Proteomes" id="UP001168478"/>
    </source>
</evidence>
<dbReference type="RefSeq" id="WP_289825214.1">
    <property type="nucleotide sequence ID" value="NZ_JAUEIE010000005.1"/>
</dbReference>
<evidence type="ECO:0000313" key="2">
    <source>
        <dbReference type="EMBL" id="MDN0026255.1"/>
    </source>
</evidence>
<accession>A0AAW7JWN8</accession>
<comment type="caution">
    <text evidence="2">The sequence shown here is derived from an EMBL/GenBank/DDBJ whole genome shotgun (WGS) entry which is preliminary data.</text>
</comment>
<dbReference type="Proteomes" id="UP001168478">
    <property type="component" value="Unassembled WGS sequence"/>
</dbReference>
<dbReference type="AlphaFoldDB" id="A0AAW7JWN8"/>
<gene>
    <name evidence="1" type="ORF">QVN81_06675</name>
    <name evidence="2" type="ORF">QVN84_12120</name>
</gene>
<protein>
    <submittedName>
        <fullName evidence="2">Uncharacterized protein</fullName>
    </submittedName>
</protein>
<keyword evidence="3" id="KW-1185">Reference proteome</keyword>
<dbReference type="Proteomes" id="UP001167831">
    <property type="component" value="Unassembled WGS sequence"/>
</dbReference>